<evidence type="ECO:0000256" key="8">
    <source>
        <dbReference type="ARBA" id="ARBA00023116"/>
    </source>
</evidence>
<evidence type="ECO:0000256" key="2">
    <source>
        <dbReference type="ARBA" id="ARBA00007405"/>
    </source>
</evidence>
<keyword evidence="4 13" id="KW-0237">DNA synthesis</keyword>
<dbReference type="PRINTS" id="PR01183">
    <property type="entry name" value="RIBORDTASEM1"/>
</dbReference>
<evidence type="ECO:0000259" key="16">
    <source>
        <dbReference type="Pfam" id="PF12637"/>
    </source>
</evidence>
<evidence type="ECO:0000256" key="5">
    <source>
        <dbReference type="ARBA" id="ARBA00022741"/>
    </source>
</evidence>
<dbReference type="Pfam" id="PF00317">
    <property type="entry name" value="Ribonuc_red_lgN"/>
    <property type="match status" value="1"/>
</dbReference>
<dbReference type="CDD" id="cd02888">
    <property type="entry name" value="RNR_II_dimer"/>
    <property type="match status" value="1"/>
</dbReference>
<dbReference type="GO" id="GO:0031419">
    <property type="term" value="F:cobalamin binding"/>
    <property type="evidence" value="ECO:0007669"/>
    <property type="project" value="UniProtKB-KW"/>
</dbReference>
<dbReference type="SUPFAM" id="SSF48168">
    <property type="entry name" value="R1 subunit of ribonucleotide reductase, N-terminal domain"/>
    <property type="match status" value="1"/>
</dbReference>
<dbReference type="AlphaFoldDB" id="A0AA41R288"/>
<dbReference type="NCBIfam" id="NF006417">
    <property type="entry name" value="PRK08665.1"/>
    <property type="match status" value="1"/>
</dbReference>
<evidence type="ECO:0000256" key="3">
    <source>
        <dbReference type="ARBA" id="ARBA00022628"/>
    </source>
</evidence>
<dbReference type="FunFam" id="3.20.70.20:FF:000018">
    <property type="entry name" value="Vitamin B12-dependent ribonucleotide reductase"/>
    <property type="match status" value="1"/>
</dbReference>
<keyword evidence="8" id="KW-0215">Deoxyribonucleotide synthesis</keyword>
<feature type="domain" description="Ribonucleotide reductase large subunit N-terminal" evidence="14">
    <location>
        <begin position="98"/>
        <end position="179"/>
    </location>
</feature>
<reference evidence="17" key="1">
    <citation type="submission" date="2022-04" db="EMBL/GenBank/DDBJ databases">
        <title>Desulfatitalea alkaliphila sp. nov., a novel anaerobic sulfate-reducing bacterium isolated from terrestrial mud volcano, Taman Peninsula, Russia.</title>
        <authorList>
            <person name="Khomyakova M.A."/>
            <person name="Merkel A.Y."/>
            <person name="Slobodkin A.I."/>
        </authorList>
    </citation>
    <scope>NUCLEOTIDE SEQUENCE</scope>
    <source>
        <strain evidence="17">M08but</strain>
    </source>
</reference>
<feature type="domain" description="Ribonucleotide reductase large subunit C-terminal" evidence="15">
    <location>
        <begin position="182"/>
        <end position="652"/>
    </location>
</feature>
<keyword evidence="18" id="KW-1185">Reference proteome</keyword>
<dbReference type="InterPro" id="IPR013509">
    <property type="entry name" value="RNR_lsu_N"/>
</dbReference>
<dbReference type="GO" id="GO:0071897">
    <property type="term" value="P:DNA biosynthetic process"/>
    <property type="evidence" value="ECO:0007669"/>
    <property type="project" value="UniProtKB-KW"/>
</dbReference>
<protein>
    <recommendedName>
        <fullName evidence="13">Vitamin B12-dependent ribonucleotide reductase</fullName>
        <ecNumber evidence="13">1.17.4.1</ecNumber>
    </recommendedName>
</protein>
<dbReference type="Gene3D" id="3.20.70.20">
    <property type="match status" value="1"/>
</dbReference>
<gene>
    <name evidence="17" type="ORF">MRX98_07460</name>
</gene>
<dbReference type="InterPro" id="IPR013344">
    <property type="entry name" value="RNR_NrdJ/NrdZ"/>
</dbReference>
<keyword evidence="5 13" id="KW-0547">Nucleotide-binding</keyword>
<dbReference type="SUPFAM" id="SSF51998">
    <property type="entry name" value="PFL-like glycyl radical enzymes"/>
    <property type="match status" value="1"/>
</dbReference>
<dbReference type="NCBIfam" id="TIGR02504">
    <property type="entry name" value="NrdJ_Z"/>
    <property type="match status" value="1"/>
</dbReference>
<evidence type="ECO:0000256" key="12">
    <source>
        <dbReference type="ARBA" id="ARBA00047754"/>
    </source>
</evidence>
<accession>A0AA41R288</accession>
<comment type="function">
    <text evidence="11 13">Catalyzes the reduction of ribonucleotides to deoxyribonucleotides. May function to provide a pool of deoxyribonucleotide precursors for DNA repair during oxygen limitation and/or for immediate growth after restoration of oxygen.</text>
</comment>
<dbReference type="GO" id="GO:0009263">
    <property type="term" value="P:deoxyribonucleotide biosynthetic process"/>
    <property type="evidence" value="ECO:0007669"/>
    <property type="project" value="UniProtKB-KW"/>
</dbReference>
<keyword evidence="9" id="KW-1015">Disulfide bond</keyword>
<dbReference type="GO" id="GO:0005524">
    <property type="term" value="F:ATP binding"/>
    <property type="evidence" value="ECO:0007669"/>
    <property type="project" value="UniProtKB-KW"/>
</dbReference>
<dbReference type="Proteomes" id="UP001165427">
    <property type="component" value="Unassembled WGS sequence"/>
</dbReference>
<keyword evidence="3 13" id="KW-0846">Cobalamin</keyword>
<evidence type="ECO:0000256" key="13">
    <source>
        <dbReference type="RuleBase" id="RU364064"/>
    </source>
</evidence>
<evidence type="ECO:0000256" key="4">
    <source>
        <dbReference type="ARBA" id="ARBA00022634"/>
    </source>
</evidence>
<evidence type="ECO:0000256" key="9">
    <source>
        <dbReference type="ARBA" id="ARBA00023157"/>
    </source>
</evidence>
<comment type="similarity">
    <text evidence="2 13">Belongs to the ribonucleoside diphosphate reductase class-2 family.</text>
</comment>
<dbReference type="EMBL" id="JALJRB010000006">
    <property type="protein sequence ID" value="MCJ8500406.1"/>
    <property type="molecule type" value="Genomic_DNA"/>
</dbReference>
<dbReference type="InterPro" id="IPR000788">
    <property type="entry name" value="RNR_lg_C"/>
</dbReference>
<evidence type="ECO:0000256" key="1">
    <source>
        <dbReference type="ARBA" id="ARBA00001922"/>
    </source>
</evidence>
<dbReference type="InterPro" id="IPR050862">
    <property type="entry name" value="RdRp_reductase_class-2"/>
</dbReference>
<dbReference type="InterPro" id="IPR024434">
    <property type="entry name" value="TSCPD_dom"/>
</dbReference>
<evidence type="ECO:0000313" key="17">
    <source>
        <dbReference type="EMBL" id="MCJ8500406.1"/>
    </source>
</evidence>
<organism evidence="17 18">
    <name type="scientific">Desulfatitalea alkaliphila</name>
    <dbReference type="NCBI Taxonomy" id="2929485"/>
    <lineage>
        <taxon>Bacteria</taxon>
        <taxon>Pseudomonadati</taxon>
        <taxon>Thermodesulfobacteriota</taxon>
        <taxon>Desulfobacteria</taxon>
        <taxon>Desulfobacterales</taxon>
        <taxon>Desulfosarcinaceae</taxon>
        <taxon>Desulfatitalea</taxon>
    </lineage>
</organism>
<comment type="cofactor">
    <cofactor evidence="1 13">
        <name>adenosylcob(III)alamin</name>
        <dbReference type="ChEBI" id="CHEBI:18408"/>
    </cofactor>
</comment>
<keyword evidence="10 13" id="KW-0170">Cobalt</keyword>
<evidence type="ECO:0000313" key="18">
    <source>
        <dbReference type="Proteomes" id="UP001165427"/>
    </source>
</evidence>
<feature type="domain" description="TSCPD" evidence="16">
    <location>
        <begin position="682"/>
        <end position="783"/>
    </location>
</feature>
<evidence type="ECO:0000259" key="15">
    <source>
        <dbReference type="Pfam" id="PF02867"/>
    </source>
</evidence>
<dbReference type="RefSeq" id="WP_246904682.1">
    <property type="nucleotide sequence ID" value="NZ_JALJRB010000006.1"/>
</dbReference>
<dbReference type="Pfam" id="PF12637">
    <property type="entry name" value="TSCPD"/>
    <property type="match status" value="1"/>
</dbReference>
<evidence type="ECO:0000256" key="11">
    <source>
        <dbReference type="ARBA" id="ARBA00025437"/>
    </source>
</evidence>
<dbReference type="EC" id="1.17.4.1" evidence="13"/>
<dbReference type="InterPro" id="IPR008926">
    <property type="entry name" value="RNR_R1-su_N"/>
</dbReference>
<dbReference type="PANTHER" id="PTHR43371">
    <property type="entry name" value="VITAMIN B12-DEPENDENT RIBONUCLEOTIDE REDUCTASE"/>
    <property type="match status" value="1"/>
</dbReference>
<evidence type="ECO:0000256" key="10">
    <source>
        <dbReference type="ARBA" id="ARBA00023285"/>
    </source>
</evidence>
<name>A0AA41R288_9BACT</name>
<comment type="catalytic activity">
    <reaction evidence="12 13">
        <text>a 2'-deoxyribonucleoside 5'-diphosphate + [thioredoxin]-disulfide + H2O = a ribonucleoside 5'-diphosphate + [thioredoxin]-dithiol</text>
        <dbReference type="Rhea" id="RHEA:23252"/>
        <dbReference type="Rhea" id="RHEA-COMP:10698"/>
        <dbReference type="Rhea" id="RHEA-COMP:10700"/>
        <dbReference type="ChEBI" id="CHEBI:15377"/>
        <dbReference type="ChEBI" id="CHEBI:29950"/>
        <dbReference type="ChEBI" id="CHEBI:50058"/>
        <dbReference type="ChEBI" id="CHEBI:57930"/>
        <dbReference type="ChEBI" id="CHEBI:73316"/>
        <dbReference type="EC" id="1.17.4.1"/>
    </reaction>
</comment>
<keyword evidence="7 13" id="KW-0560">Oxidoreductase</keyword>
<dbReference type="GO" id="GO:0004748">
    <property type="term" value="F:ribonucleoside-diphosphate reductase activity, thioredoxin disulfide as acceptor"/>
    <property type="evidence" value="ECO:0007669"/>
    <property type="project" value="UniProtKB-EC"/>
</dbReference>
<comment type="caution">
    <text evidence="17">The sequence shown here is derived from an EMBL/GenBank/DDBJ whole genome shotgun (WGS) entry which is preliminary data.</text>
</comment>
<evidence type="ECO:0000256" key="6">
    <source>
        <dbReference type="ARBA" id="ARBA00022840"/>
    </source>
</evidence>
<evidence type="ECO:0000259" key="14">
    <source>
        <dbReference type="Pfam" id="PF00317"/>
    </source>
</evidence>
<proteinExistence type="inferred from homology"/>
<evidence type="ECO:0000256" key="7">
    <source>
        <dbReference type="ARBA" id="ARBA00023002"/>
    </source>
</evidence>
<dbReference type="Pfam" id="PF02867">
    <property type="entry name" value="Ribonuc_red_lgC"/>
    <property type="match status" value="1"/>
</dbReference>
<sequence length="829" mass="90890">MEQKAKIIETKEGAVDLAVYQLDDQRFAALLMQQHPMTPEQALVISRLVREAVDALKVNCITPAVLDTVLKAVLEERGVTRPIRLALDKSLFVPNGLDLTPNARTVLERRYLRKDTEGRLLERPLQMFERVARHIADAERNYDPRANVQATAETFLKLMTDLVFLPNSPTLMNAGRRLGQLAACFVLPVEDSMDAIFETLKNAAIIHKSGGGTGFSFSRLRPKNAMVGTTGGVASGPVSFMKIFNTATEQVKQGGTRRGANMAVLRVDHPDILEFIFCKQNNGDLNNFNISVGVTDAFMAAAARGEMYDLIDPATGTRTATLNATEVYNALVRQAWKNGDPGILFLDRINRDNPTPALGEVESTNPCGEQPLLPMEACNLGSINLARCVTVTAEKATVDYDKLGRIVHDAVHFLDNTIDMSRYPLAEIDAMVKGNRKVGLGVMGFADLLFKLGIPYNSEAALETAAAVMSFIQTEAVAASRALASQRGPFANHHRSIYADMEQPAQRNATLTTIAPTGTLSIIANCSSGIEPLFALSFVRNVMDDDRLLEVNPVFEAVARQRGFYSRELMETIARRGSIQHVEGIPDDVKQVFVTAHDISPEWHVRMQAAFQKFTDNAVSKTVNLPREATVEEVRSIYDLAYQLGCKGVTIYRDGSKEHQVLSTGATADRPAPAHLTPVRQRPETLEGFTTKIRTGYGHLYVTVTELDERPFEVFATIGKSGRSTTAKTEAIGRLVSLALRSGVEVHQIVEQLKGIGGEYPIFQEDGLVLSIPDAIARVLERRYLKGDRAAARNPGKSLLGDTCPECGQTATYQEGCQTCHFCGFTKCG</sequence>
<keyword evidence="6" id="KW-0067">ATP-binding</keyword>
<dbReference type="PANTHER" id="PTHR43371:SF1">
    <property type="entry name" value="RIBONUCLEOSIDE-DIPHOSPHATE REDUCTASE"/>
    <property type="match status" value="1"/>
</dbReference>